<evidence type="ECO:0000313" key="11">
    <source>
        <dbReference type="Proteomes" id="UP000064525"/>
    </source>
</evidence>
<evidence type="ECO:0000259" key="7">
    <source>
        <dbReference type="Pfam" id="PF00288"/>
    </source>
</evidence>
<keyword evidence="10" id="KW-1185">Reference proteome</keyword>
<keyword evidence="5 6" id="KW-0067">ATP-binding</keyword>
<evidence type="ECO:0000313" key="10">
    <source>
        <dbReference type="Proteomes" id="UP000029925"/>
    </source>
</evidence>
<dbReference type="HAMAP" id="MF_00061">
    <property type="entry name" value="IspE"/>
    <property type="match status" value="1"/>
</dbReference>
<dbReference type="OrthoDB" id="9809438at2"/>
<evidence type="ECO:0000256" key="6">
    <source>
        <dbReference type="HAMAP-Rule" id="MF_00061"/>
    </source>
</evidence>
<comment type="function">
    <text evidence="6">Catalyzes the phosphorylation of the position 2 hydroxy group of 4-diphosphocytidyl-2C-methyl-D-erythritol.</text>
</comment>
<dbReference type="GO" id="GO:0005524">
    <property type="term" value="F:ATP binding"/>
    <property type="evidence" value="ECO:0007669"/>
    <property type="project" value="UniProtKB-UniRule"/>
</dbReference>
<reference evidence="9 10" key="1">
    <citation type="journal article" date="2014" name="Genome Announc.">
        <title>Draft genome sequences of eight enterohepatic helicobacter species isolated from both laboratory and wild rodents.</title>
        <authorList>
            <person name="Sheh A."/>
            <person name="Shen Z."/>
            <person name="Fox J.G."/>
        </authorList>
    </citation>
    <scope>NUCLEOTIDE SEQUENCE [LARGE SCALE GENOMIC DNA]</scope>
    <source>
        <strain evidence="9 10">MIT 98-6810</strain>
    </source>
</reference>
<evidence type="ECO:0000256" key="2">
    <source>
        <dbReference type="ARBA" id="ARBA00022679"/>
    </source>
</evidence>
<dbReference type="STRING" id="76936.BN2458_PEG1309"/>
<dbReference type="Gene3D" id="3.30.230.10">
    <property type="match status" value="1"/>
</dbReference>
<dbReference type="PANTHER" id="PTHR43527:SF2">
    <property type="entry name" value="4-DIPHOSPHOCYTIDYL-2-C-METHYL-D-ERYTHRITOL KINASE, CHLOROPLASTIC"/>
    <property type="match status" value="1"/>
</dbReference>
<keyword evidence="3 6" id="KW-0547">Nucleotide-binding</keyword>
<keyword evidence="2 6" id="KW-0808">Transferase</keyword>
<dbReference type="GO" id="GO:0019288">
    <property type="term" value="P:isopentenyl diphosphate biosynthetic process, methylerythritol 4-phosphate pathway"/>
    <property type="evidence" value="ECO:0007669"/>
    <property type="project" value="UniProtKB-UniRule"/>
</dbReference>
<keyword evidence="6" id="KW-0414">Isoprene biosynthesis</keyword>
<dbReference type="GeneID" id="78151503"/>
<feature type="domain" description="GHMP kinase N-terminal" evidence="7">
    <location>
        <begin position="62"/>
        <end position="145"/>
    </location>
</feature>
<organism evidence="8 11">
    <name type="scientific">Helicobacter typhlonius</name>
    <dbReference type="NCBI Taxonomy" id="76936"/>
    <lineage>
        <taxon>Bacteria</taxon>
        <taxon>Pseudomonadati</taxon>
        <taxon>Campylobacterota</taxon>
        <taxon>Epsilonproteobacteria</taxon>
        <taxon>Campylobacterales</taxon>
        <taxon>Helicobacteraceae</taxon>
        <taxon>Helicobacter</taxon>
    </lineage>
</organism>
<comment type="pathway">
    <text evidence="6">Isoprenoid biosynthesis; isopentenyl diphosphate biosynthesis via DXP pathway; isopentenyl diphosphate from 1-deoxy-D-xylulose 5-phosphate: step 3/6.</text>
</comment>
<dbReference type="EMBL" id="JRPF02000004">
    <property type="protein sequence ID" value="TLD78567.1"/>
    <property type="molecule type" value="Genomic_DNA"/>
</dbReference>
<gene>
    <name evidence="6" type="primary">ispE</name>
    <name evidence="8" type="ORF">BN2458_PEG1309</name>
    <name evidence="9" type="ORF">LS75_004390</name>
</gene>
<keyword evidence="4 6" id="KW-0418">Kinase</keyword>
<feature type="binding site" evidence="6">
    <location>
        <begin position="96"/>
        <end position="106"/>
    </location>
    <ligand>
        <name>ATP</name>
        <dbReference type="ChEBI" id="CHEBI:30616"/>
    </ligand>
</feature>
<proteinExistence type="inferred from homology"/>
<dbReference type="InterPro" id="IPR004424">
    <property type="entry name" value="IspE"/>
</dbReference>
<evidence type="ECO:0000256" key="5">
    <source>
        <dbReference type="ARBA" id="ARBA00022840"/>
    </source>
</evidence>
<reference evidence="11" key="2">
    <citation type="submission" date="2015-11" db="EMBL/GenBank/DDBJ databases">
        <authorList>
            <person name="Anvar S.Y."/>
        </authorList>
    </citation>
    <scope>NUCLEOTIDE SEQUENCE [LARGE SCALE GENOMIC DNA]</scope>
</reference>
<dbReference type="SUPFAM" id="SSF55060">
    <property type="entry name" value="GHMP Kinase, C-terminal domain"/>
    <property type="match status" value="1"/>
</dbReference>
<dbReference type="Proteomes" id="UP000029925">
    <property type="component" value="Unassembled WGS sequence"/>
</dbReference>
<comment type="catalytic activity">
    <reaction evidence="6">
        <text>4-CDP-2-C-methyl-D-erythritol + ATP = 4-CDP-2-C-methyl-D-erythritol 2-phosphate + ADP + H(+)</text>
        <dbReference type="Rhea" id="RHEA:18437"/>
        <dbReference type="ChEBI" id="CHEBI:15378"/>
        <dbReference type="ChEBI" id="CHEBI:30616"/>
        <dbReference type="ChEBI" id="CHEBI:57823"/>
        <dbReference type="ChEBI" id="CHEBI:57919"/>
        <dbReference type="ChEBI" id="CHEBI:456216"/>
        <dbReference type="EC" id="2.7.1.148"/>
    </reaction>
</comment>
<evidence type="ECO:0000313" key="9">
    <source>
        <dbReference type="EMBL" id="TLD78567.1"/>
    </source>
</evidence>
<sequence>MICKIYPKLNIFLKVIGYENGFHQLNSRFVRAYGNLYDEMEIRTHSCFVLLGDFGCAVEDNLIFKAKCALQEYLASLGKGADILETIKVEVQKSIPQGAGLGGGSANVGEFLRVINEMGELNLSDKELMGIAQGIGADVSFFASGEESANVSGKGEKIEAFMESSALYEIHTPKLFCDTTKVYQAYADFIHKCKAAYSAPTKEWFKLTSRELLGQSHSREVMNDLFLSAVSVYPVLQEIAQELGSEWYFSGSGSSFFRLKNMQGAGNLQSALDSKVTESSMRFGKIGG</sequence>
<accession>A0A0S4PY97</accession>
<evidence type="ECO:0000256" key="3">
    <source>
        <dbReference type="ARBA" id="ARBA00022741"/>
    </source>
</evidence>
<dbReference type="AlphaFoldDB" id="A0A0S4PY97"/>
<dbReference type="InterPro" id="IPR006204">
    <property type="entry name" value="GHMP_kinase_N_dom"/>
</dbReference>
<dbReference type="PIRSF" id="PIRSF010376">
    <property type="entry name" value="IspE"/>
    <property type="match status" value="1"/>
</dbReference>
<dbReference type="InterPro" id="IPR036554">
    <property type="entry name" value="GHMP_kinase_C_sf"/>
</dbReference>
<protein>
    <recommendedName>
        <fullName evidence="1 6">4-diphosphocytidyl-2-C-methyl-D-erythritol kinase</fullName>
        <shortName evidence="6">CMK</shortName>
        <ecNumber evidence="6">2.7.1.148</ecNumber>
    </recommendedName>
    <alternativeName>
        <fullName evidence="6">4-(cytidine-5'-diphospho)-2-C-methyl-D-erythritol kinase</fullName>
    </alternativeName>
</protein>
<dbReference type="NCBIfam" id="NF003216">
    <property type="entry name" value="PRK04181.1"/>
    <property type="match status" value="1"/>
</dbReference>
<dbReference type="UniPathway" id="UPA00056">
    <property type="reaction ID" value="UER00094"/>
</dbReference>
<dbReference type="PATRIC" id="fig|76936.10.peg.1278"/>
<dbReference type="PANTHER" id="PTHR43527">
    <property type="entry name" value="4-DIPHOSPHOCYTIDYL-2-C-METHYL-D-ERYTHRITOL KINASE, CHLOROPLASTIC"/>
    <property type="match status" value="1"/>
</dbReference>
<dbReference type="EMBL" id="LN907858">
    <property type="protein sequence ID" value="CUU40194.1"/>
    <property type="molecule type" value="Genomic_DNA"/>
</dbReference>
<dbReference type="Pfam" id="PF00288">
    <property type="entry name" value="GHMP_kinases_N"/>
    <property type="match status" value="1"/>
</dbReference>
<dbReference type="GO" id="GO:0016114">
    <property type="term" value="P:terpenoid biosynthetic process"/>
    <property type="evidence" value="ECO:0007669"/>
    <property type="project" value="UniProtKB-UniRule"/>
</dbReference>
<evidence type="ECO:0000256" key="1">
    <source>
        <dbReference type="ARBA" id="ARBA00017473"/>
    </source>
</evidence>
<dbReference type="GO" id="GO:0050515">
    <property type="term" value="F:4-(cytidine 5'-diphospho)-2-C-methyl-D-erythritol kinase activity"/>
    <property type="evidence" value="ECO:0007669"/>
    <property type="project" value="UniProtKB-UniRule"/>
</dbReference>
<evidence type="ECO:0000256" key="4">
    <source>
        <dbReference type="ARBA" id="ARBA00022777"/>
    </source>
</evidence>
<dbReference type="SUPFAM" id="SSF54211">
    <property type="entry name" value="Ribosomal protein S5 domain 2-like"/>
    <property type="match status" value="1"/>
</dbReference>
<reference evidence="8" key="3">
    <citation type="submission" date="2015-11" db="EMBL/GenBank/DDBJ databases">
        <authorList>
            <person name="Zhang Y."/>
            <person name="Guo Z."/>
        </authorList>
    </citation>
    <scope>NUCLEOTIDE SEQUENCE</scope>
    <source>
        <strain evidence="8">1</strain>
    </source>
</reference>
<dbReference type="NCBIfam" id="TIGR00154">
    <property type="entry name" value="ispE"/>
    <property type="match status" value="1"/>
</dbReference>
<dbReference type="Proteomes" id="UP000064525">
    <property type="component" value="Chromosome I"/>
</dbReference>
<comment type="similarity">
    <text evidence="6">Belongs to the GHMP kinase family. IspE subfamily.</text>
</comment>
<name>A0A0S4PY97_9HELI</name>
<dbReference type="RefSeq" id="WP_064504563.1">
    <property type="nucleotide sequence ID" value="NZ_CAOLUG010000018.1"/>
</dbReference>
<dbReference type="InterPro" id="IPR014721">
    <property type="entry name" value="Ribsml_uS5_D2-typ_fold_subgr"/>
</dbReference>
<dbReference type="KEGG" id="hty:BN2458_PEG1309"/>
<evidence type="ECO:0000313" key="8">
    <source>
        <dbReference type="EMBL" id="CUU40194.1"/>
    </source>
</evidence>
<dbReference type="EC" id="2.7.1.148" evidence="6"/>
<feature type="active site" evidence="6">
    <location>
        <position position="138"/>
    </location>
</feature>
<dbReference type="InterPro" id="IPR020568">
    <property type="entry name" value="Ribosomal_Su5_D2-typ_SF"/>
</dbReference>
<dbReference type="Gene3D" id="3.30.70.890">
    <property type="entry name" value="GHMP kinase, C-terminal domain"/>
    <property type="match status" value="1"/>
</dbReference>
<feature type="active site" evidence="6">
    <location>
        <position position="8"/>
    </location>
</feature>